<dbReference type="PANTHER" id="PTHR43537">
    <property type="entry name" value="TRANSCRIPTIONAL REGULATOR, GNTR FAMILY"/>
    <property type="match status" value="1"/>
</dbReference>
<proteinExistence type="predicted"/>
<dbReference type="RefSeq" id="WP_158027783.1">
    <property type="nucleotide sequence ID" value="NZ_BMHG01000001.1"/>
</dbReference>
<evidence type="ECO:0000313" key="5">
    <source>
        <dbReference type="EMBL" id="KAB1649191.1"/>
    </source>
</evidence>
<dbReference type="PANTHER" id="PTHR43537:SF24">
    <property type="entry name" value="GLUCONATE OPERON TRANSCRIPTIONAL REPRESSOR"/>
    <property type="match status" value="1"/>
</dbReference>
<dbReference type="Gene3D" id="1.20.120.530">
    <property type="entry name" value="GntR ligand-binding domain-like"/>
    <property type="match status" value="1"/>
</dbReference>
<evidence type="ECO:0000256" key="3">
    <source>
        <dbReference type="ARBA" id="ARBA00023163"/>
    </source>
</evidence>
<dbReference type="OrthoDB" id="9816161at2"/>
<evidence type="ECO:0000256" key="2">
    <source>
        <dbReference type="ARBA" id="ARBA00023125"/>
    </source>
</evidence>
<dbReference type="SUPFAM" id="SSF46785">
    <property type="entry name" value="Winged helix' DNA-binding domain"/>
    <property type="match status" value="1"/>
</dbReference>
<keyword evidence="2" id="KW-0238">DNA-binding</keyword>
<evidence type="ECO:0000259" key="4">
    <source>
        <dbReference type="PROSITE" id="PS50949"/>
    </source>
</evidence>
<dbReference type="GO" id="GO:0003677">
    <property type="term" value="F:DNA binding"/>
    <property type="evidence" value="ECO:0007669"/>
    <property type="project" value="UniProtKB-KW"/>
</dbReference>
<keyword evidence="1" id="KW-0805">Transcription regulation</keyword>
<dbReference type="EMBL" id="WBJY01000001">
    <property type="protein sequence ID" value="KAB1649191.1"/>
    <property type="molecule type" value="Genomic_DNA"/>
</dbReference>
<dbReference type="Pfam" id="PF00392">
    <property type="entry name" value="GntR"/>
    <property type="match status" value="1"/>
</dbReference>
<dbReference type="InterPro" id="IPR008920">
    <property type="entry name" value="TF_FadR/GntR_C"/>
</dbReference>
<gene>
    <name evidence="5" type="ORF">F8O04_02620</name>
</gene>
<accession>A0A6H9WNA9</accession>
<dbReference type="InterPro" id="IPR011711">
    <property type="entry name" value="GntR_C"/>
</dbReference>
<dbReference type="InterPro" id="IPR036390">
    <property type="entry name" value="WH_DNA-bd_sf"/>
</dbReference>
<sequence length="241" mass="25790">MSTPRAATITLDSTSLARVSAPLREQVIDVLTQAIIENRLRAGQRLVERELVESLGVSRTTVREALRELATQGLVDVVPQRGAVVASPTYDEARDLYEVRASLESLIVARFVEKADDEQVARLEAAVETFAASVDAGDGVVGVLASKDEFYEVLLEGAGSSVFKELVARLQLRVHVLRARSLSAAGRSHATVGELRAIVGAVRRRDAASAANLTSAHIRAAAHTALDHLKPKTSAPLTVAR</sequence>
<evidence type="ECO:0000313" key="6">
    <source>
        <dbReference type="Proteomes" id="UP000431744"/>
    </source>
</evidence>
<keyword evidence="6" id="KW-1185">Reference proteome</keyword>
<dbReference type="InterPro" id="IPR036388">
    <property type="entry name" value="WH-like_DNA-bd_sf"/>
</dbReference>
<dbReference type="GO" id="GO:0003700">
    <property type="term" value="F:DNA-binding transcription factor activity"/>
    <property type="evidence" value="ECO:0007669"/>
    <property type="project" value="InterPro"/>
</dbReference>
<dbReference type="CDD" id="cd07377">
    <property type="entry name" value="WHTH_GntR"/>
    <property type="match status" value="1"/>
</dbReference>
<dbReference type="PRINTS" id="PR00035">
    <property type="entry name" value="HTHGNTR"/>
</dbReference>
<dbReference type="AlphaFoldDB" id="A0A6H9WNA9"/>
<dbReference type="Gene3D" id="1.10.10.10">
    <property type="entry name" value="Winged helix-like DNA-binding domain superfamily/Winged helix DNA-binding domain"/>
    <property type="match status" value="1"/>
</dbReference>
<dbReference type="InterPro" id="IPR000524">
    <property type="entry name" value="Tscrpt_reg_HTH_GntR"/>
</dbReference>
<dbReference type="Pfam" id="PF07729">
    <property type="entry name" value="FCD"/>
    <property type="match status" value="1"/>
</dbReference>
<dbReference type="PROSITE" id="PS50949">
    <property type="entry name" value="HTH_GNTR"/>
    <property type="match status" value="1"/>
</dbReference>
<reference evidence="5 6" key="1">
    <citation type="submission" date="2019-09" db="EMBL/GenBank/DDBJ databases">
        <title>Phylogeny of genus Pseudoclavibacter and closely related genus.</title>
        <authorList>
            <person name="Li Y."/>
        </authorList>
    </citation>
    <scope>NUCLEOTIDE SEQUENCE [LARGE SCALE GENOMIC DNA]</scope>
    <source>
        <strain evidence="5 6">EGI 60007</strain>
    </source>
</reference>
<comment type="caution">
    <text evidence="5">The sequence shown here is derived from an EMBL/GenBank/DDBJ whole genome shotgun (WGS) entry which is preliminary data.</text>
</comment>
<organism evidence="5 6">
    <name type="scientific">Pseudoclavibacter endophyticus</name>
    <dbReference type="NCBI Taxonomy" id="1778590"/>
    <lineage>
        <taxon>Bacteria</taxon>
        <taxon>Bacillati</taxon>
        <taxon>Actinomycetota</taxon>
        <taxon>Actinomycetes</taxon>
        <taxon>Micrococcales</taxon>
        <taxon>Microbacteriaceae</taxon>
        <taxon>Pseudoclavibacter</taxon>
    </lineage>
</organism>
<dbReference type="SMART" id="SM00895">
    <property type="entry name" value="FCD"/>
    <property type="match status" value="1"/>
</dbReference>
<dbReference type="SUPFAM" id="SSF48008">
    <property type="entry name" value="GntR ligand-binding domain-like"/>
    <property type="match status" value="1"/>
</dbReference>
<dbReference type="SMART" id="SM00345">
    <property type="entry name" value="HTH_GNTR"/>
    <property type="match status" value="1"/>
</dbReference>
<evidence type="ECO:0000256" key="1">
    <source>
        <dbReference type="ARBA" id="ARBA00023015"/>
    </source>
</evidence>
<dbReference type="Proteomes" id="UP000431744">
    <property type="component" value="Unassembled WGS sequence"/>
</dbReference>
<feature type="domain" description="HTH gntR-type" evidence="4">
    <location>
        <begin position="21"/>
        <end position="88"/>
    </location>
</feature>
<name>A0A6H9WNA9_9MICO</name>
<protein>
    <submittedName>
        <fullName evidence="5">GntR family transcriptional regulator</fullName>
    </submittedName>
</protein>
<keyword evidence="3" id="KW-0804">Transcription</keyword>